<comment type="similarity">
    <text evidence="1">Belongs to the LysR transcriptional regulatory family.</text>
</comment>
<accession>A0ABT1AV50</accession>
<dbReference type="Pfam" id="PF03466">
    <property type="entry name" value="LysR_substrate"/>
    <property type="match status" value="1"/>
</dbReference>
<evidence type="ECO:0000313" key="7">
    <source>
        <dbReference type="Proteomes" id="UP001162811"/>
    </source>
</evidence>
<feature type="domain" description="HTH lysR-type" evidence="5">
    <location>
        <begin position="1"/>
        <end position="59"/>
    </location>
</feature>
<keyword evidence="3" id="KW-0238">DNA-binding</keyword>
<dbReference type="Proteomes" id="UP001162811">
    <property type="component" value="Unassembled WGS sequence"/>
</dbReference>
<dbReference type="InterPro" id="IPR005119">
    <property type="entry name" value="LysR_subst-bd"/>
</dbReference>
<dbReference type="Gene3D" id="1.10.10.10">
    <property type="entry name" value="Winged helix-like DNA-binding domain superfamily/Winged helix DNA-binding domain"/>
    <property type="match status" value="1"/>
</dbReference>
<dbReference type="RefSeq" id="WP_252685258.1">
    <property type="nucleotide sequence ID" value="NZ_JAMXHT010000016.1"/>
</dbReference>
<comment type="caution">
    <text evidence="6">The sequence shown here is derived from an EMBL/GenBank/DDBJ whole genome shotgun (WGS) entry which is preliminary data.</text>
</comment>
<dbReference type="PROSITE" id="PS50931">
    <property type="entry name" value="HTH_LYSR"/>
    <property type="match status" value="1"/>
</dbReference>
<evidence type="ECO:0000256" key="4">
    <source>
        <dbReference type="ARBA" id="ARBA00023163"/>
    </source>
</evidence>
<keyword evidence="2" id="KW-0805">Transcription regulation</keyword>
<dbReference type="InterPro" id="IPR058163">
    <property type="entry name" value="LysR-type_TF_proteobact-type"/>
</dbReference>
<evidence type="ECO:0000256" key="1">
    <source>
        <dbReference type="ARBA" id="ARBA00009437"/>
    </source>
</evidence>
<dbReference type="EMBL" id="JAMXHT010000016">
    <property type="protein sequence ID" value="MCO5401702.1"/>
    <property type="molecule type" value="Genomic_DNA"/>
</dbReference>
<dbReference type="InterPro" id="IPR036388">
    <property type="entry name" value="WH-like_DNA-bd_sf"/>
</dbReference>
<proteinExistence type="inferred from homology"/>
<dbReference type="InterPro" id="IPR000847">
    <property type="entry name" value="LysR_HTH_N"/>
</dbReference>
<dbReference type="PANTHER" id="PTHR30537:SF5">
    <property type="entry name" value="HTH-TYPE TRANSCRIPTIONAL ACTIVATOR TTDR-RELATED"/>
    <property type="match status" value="1"/>
</dbReference>
<gene>
    <name evidence="6" type="ORF">NG900_26165</name>
</gene>
<dbReference type="PANTHER" id="PTHR30537">
    <property type="entry name" value="HTH-TYPE TRANSCRIPTIONAL REGULATOR"/>
    <property type="match status" value="1"/>
</dbReference>
<dbReference type="InterPro" id="IPR036390">
    <property type="entry name" value="WH_DNA-bd_sf"/>
</dbReference>
<keyword evidence="7" id="KW-1185">Reference proteome</keyword>
<dbReference type="SUPFAM" id="SSF53850">
    <property type="entry name" value="Periplasmic binding protein-like II"/>
    <property type="match status" value="1"/>
</dbReference>
<organism evidence="6 7">
    <name type="scientific">Ralstonia soli</name>
    <dbReference type="NCBI Taxonomy" id="2953896"/>
    <lineage>
        <taxon>Bacteria</taxon>
        <taxon>Pseudomonadati</taxon>
        <taxon>Pseudomonadota</taxon>
        <taxon>Betaproteobacteria</taxon>
        <taxon>Burkholderiales</taxon>
        <taxon>Burkholderiaceae</taxon>
        <taxon>Ralstonia</taxon>
    </lineage>
</organism>
<dbReference type="Gene3D" id="3.40.190.290">
    <property type="match status" value="1"/>
</dbReference>
<evidence type="ECO:0000256" key="3">
    <source>
        <dbReference type="ARBA" id="ARBA00023125"/>
    </source>
</evidence>
<reference evidence="6" key="1">
    <citation type="submission" date="2022-06" db="EMBL/GenBank/DDBJ databases">
        <authorList>
            <person name="Lu C.-H."/>
        </authorList>
    </citation>
    <scope>NUCLEOTIDE SEQUENCE</scope>
    <source>
        <strain evidence="6">21MJYT02-11</strain>
    </source>
</reference>
<evidence type="ECO:0000313" key="6">
    <source>
        <dbReference type="EMBL" id="MCO5401702.1"/>
    </source>
</evidence>
<dbReference type="CDD" id="cd08422">
    <property type="entry name" value="PBP2_CrgA_like"/>
    <property type="match status" value="1"/>
</dbReference>
<dbReference type="Pfam" id="PF00126">
    <property type="entry name" value="HTH_1"/>
    <property type="match status" value="1"/>
</dbReference>
<sequence>MDRLSDVVVFVRVVERGSLSAASDAMGVSRGAVSKALARLEARLGTRLLQRTTRRLSLTEAGAAFFEKSREGLAQVDAAEQAVTALRDEARGTLRVSAPASFAVTLLAPLLGAFQARYPAVQIDLDMNDRYADLVAGRIDIAIRIGMLEDSSLVARRLASCAHAIYGAPSYFRERGIPRTPDDLRAHNCLVYANYDGPHDWVLTDAAGQRHVAHVNGSMLANNSLVLREAARSGLGVSLGPAYLVREDIAAGRLQAVLTDYAAREVPLHAVFTQRVHLLPKVRAFVDFLADHLARTGAMGPLPRPAAVA</sequence>
<keyword evidence="4" id="KW-0804">Transcription</keyword>
<dbReference type="SUPFAM" id="SSF46785">
    <property type="entry name" value="Winged helix' DNA-binding domain"/>
    <property type="match status" value="1"/>
</dbReference>
<reference evidence="6" key="2">
    <citation type="journal article" date="2023" name="Front. Microbiol.">
        <title>Ralstonia chuxiongensis sp. nov., Ralstonia mojiangensis sp. nov., and Ralstonia soli sp. nov., isolated from tobacco fields, are three novel species in the family Burkholderiaceae.</title>
        <authorList>
            <person name="Lu C.H."/>
            <person name="Zhang Y.Y."/>
            <person name="Jiang N."/>
            <person name="Chen W."/>
            <person name="Shao X."/>
            <person name="Zhao Z.M."/>
            <person name="Lu W.L."/>
            <person name="Hu X."/>
            <person name="Xi Y.X."/>
            <person name="Zou S.Y."/>
            <person name="Wei Q.J."/>
            <person name="Lin Z.L."/>
            <person name="Gong L."/>
            <person name="Gai X.T."/>
            <person name="Zhang L.Q."/>
            <person name="Li J.Y."/>
            <person name="Jin Y."/>
            <person name="Xia Z.Y."/>
        </authorList>
    </citation>
    <scope>NUCLEOTIDE SEQUENCE</scope>
    <source>
        <strain evidence="6">21MJYT02-11</strain>
    </source>
</reference>
<evidence type="ECO:0000256" key="2">
    <source>
        <dbReference type="ARBA" id="ARBA00023015"/>
    </source>
</evidence>
<name>A0ABT1AV50_9RALS</name>
<protein>
    <submittedName>
        <fullName evidence="6">LysR substrate-binding domain-containing protein</fullName>
    </submittedName>
</protein>
<evidence type="ECO:0000259" key="5">
    <source>
        <dbReference type="PROSITE" id="PS50931"/>
    </source>
</evidence>